<organism evidence="1 2">
    <name type="scientific">Gonium pectorale</name>
    <name type="common">Green alga</name>
    <dbReference type="NCBI Taxonomy" id="33097"/>
    <lineage>
        <taxon>Eukaryota</taxon>
        <taxon>Viridiplantae</taxon>
        <taxon>Chlorophyta</taxon>
        <taxon>core chlorophytes</taxon>
        <taxon>Chlorophyceae</taxon>
        <taxon>CS clade</taxon>
        <taxon>Chlamydomonadales</taxon>
        <taxon>Volvocaceae</taxon>
        <taxon>Gonium</taxon>
    </lineage>
</organism>
<dbReference type="EMBL" id="LSYV01000380">
    <property type="protein sequence ID" value="KXZ41578.1"/>
    <property type="molecule type" value="Genomic_DNA"/>
</dbReference>
<dbReference type="Proteomes" id="UP000075714">
    <property type="component" value="Unassembled WGS sequence"/>
</dbReference>
<dbReference type="AlphaFoldDB" id="A0A150FVH2"/>
<protein>
    <submittedName>
        <fullName evidence="1">Uncharacterized protein</fullName>
    </submittedName>
</protein>
<keyword evidence="2" id="KW-1185">Reference proteome</keyword>
<evidence type="ECO:0000313" key="1">
    <source>
        <dbReference type="EMBL" id="KXZ41578.1"/>
    </source>
</evidence>
<accession>A0A150FVH2</accession>
<gene>
    <name evidence="1" type="ORF">GPECTOR_382g183</name>
</gene>
<name>A0A150FVH2_GONPE</name>
<proteinExistence type="predicted"/>
<dbReference type="OrthoDB" id="5955232at2759"/>
<sequence>MRLWQGAHFSKRNGWRFIIGFDDACHFKPFCTNPRRLEHASPLAQELAAEVEFVVDRFHFDEGHMGAYYATECSPYRPEVKERLEKANMSVAEQRFSWLRRYQHVFRHMNAACFNFMLLVLADLLQETYKLGARG</sequence>
<evidence type="ECO:0000313" key="2">
    <source>
        <dbReference type="Proteomes" id="UP000075714"/>
    </source>
</evidence>
<reference evidence="2" key="1">
    <citation type="journal article" date="2016" name="Nat. Commun.">
        <title>The Gonium pectorale genome demonstrates co-option of cell cycle regulation during the evolution of multicellularity.</title>
        <authorList>
            <person name="Hanschen E.R."/>
            <person name="Marriage T.N."/>
            <person name="Ferris P.J."/>
            <person name="Hamaji T."/>
            <person name="Toyoda A."/>
            <person name="Fujiyama A."/>
            <person name="Neme R."/>
            <person name="Noguchi H."/>
            <person name="Minakuchi Y."/>
            <person name="Suzuki M."/>
            <person name="Kawai-Toyooka H."/>
            <person name="Smith D.R."/>
            <person name="Sparks H."/>
            <person name="Anderson J."/>
            <person name="Bakaric R."/>
            <person name="Luria V."/>
            <person name="Karger A."/>
            <person name="Kirschner M.W."/>
            <person name="Durand P.M."/>
            <person name="Michod R.E."/>
            <person name="Nozaki H."/>
            <person name="Olson B.J."/>
        </authorList>
    </citation>
    <scope>NUCLEOTIDE SEQUENCE [LARGE SCALE GENOMIC DNA]</scope>
    <source>
        <strain evidence="2">NIES-2863</strain>
    </source>
</reference>
<dbReference type="STRING" id="33097.A0A150FVH2"/>
<comment type="caution">
    <text evidence="1">The sequence shown here is derived from an EMBL/GenBank/DDBJ whole genome shotgun (WGS) entry which is preliminary data.</text>
</comment>